<gene>
    <name evidence="1" type="ORF">AM231_27070</name>
</gene>
<protein>
    <submittedName>
        <fullName evidence="1">Flagellar protein</fullName>
    </submittedName>
</protein>
<keyword evidence="1" id="KW-0966">Cell projection</keyword>
<reference evidence="2" key="1">
    <citation type="submission" date="2015-08" db="EMBL/GenBank/DDBJ databases">
        <title>Genome sequencing project for genomic taxonomy and phylogenomics of Bacillus-like bacteria.</title>
        <authorList>
            <person name="Liu B."/>
            <person name="Wang J."/>
            <person name="Zhu Y."/>
            <person name="Liu G."/>
            <person name="Chen Q."/>
            <person name="Chen Z."/>
            <person name="Lan J."/>
            <person name="Che J."/>
            <person name="Ge C."/>
            <person name="Shi H."/>
            <person name="Pan Z."/>
            <person name="Liu X."/>
        </authorList>
    </citation>
    <scope>NUCLEOTIDE SEQUENCE [LARGE SCALE GENOMIC DNA]</scope>
    <source>
        <strain evidence="2">FJAT-22460</strain>
    </source>
</reference>
<dbReference type="AlphaFoldDB" id="A0A0M1N2B2"/>
<keyword evidence="1" id="KW-0969">Cilium</keyword>
<comment type="caution">
    <text evidence="1">The sequence shown here is derived from an EMBL/GenBank/DDBJ whole genome shotgun (WGS) entry which is preliminary data.</text>
</comment>
<dbReference type="NCBIfam" id="TIGR03826">
    <property type="entry name" value="YvyF"/>
    <property type="match status" value="1"/>
</dbReference>
<dbReference type="Proteomes" id="UP000036932">
    <property type="component" value="Unassembled WGS sequence"/>
</dbReference>
<organism evidence="1 2">
    <name type="scientific">Paenibacillus solani</name>
    <dbReference type="NCBI Taxonomy" id="1705565"/>
    <lineage>
        <taxon>Bacteria</taxon>
        <taxon>Bacillati</taxon>
        <taxon>Bacillota</taxon>
        <taxon>Bacilli</taxon>
        <taxon>Bacillales</taxon>
        <taxon>Paenibacillaceae</taxon>
        <taxon>Paenibacillus</taxon>
    </lineage>
</organism>
<keyword evidence="1" id="KW-0282">Flagellum</keyword>
<dbReference type="InterPro" id="IPR022258">
    <property type="entry name" value="Flagellar_operon_YvyF"/>
</dbReference>
<accession>A0A0M1N2B2</accession>
<evidence type="ECO:0000313" key="1">
    <source>
        <dbReference type="EMBL" id="KOR76283.1"/>
    </source>
</evidence>
<keyword evidence="2" id="KW-1185">Reference proteome</keyword>
<dbReference type="RefSeq" id="WP_054405403.1">
    <property type="nucleotide sequence ID" value="NZ_LIUT01000008.1"/>
</dbReference>
<dbReference type="EMBL" id="LIUT01000008">
    <property type="protein sequence ID" value="KOR76283.1"/>
    <property type="molecule type" value="Genomic_DNA"/>
</dbReference>
<evidence type="ECO:0000313" key="2">
    <source>
        <dbReference type="Proteomes" id="UP000036932"/>
    </source>
</evidence>
<dbReference type="PATRIC" id="fig|1705565.3.peg.1639"/>
<name>A0A0M1N2B2_9BACL</name>
<sequence length="134" mass="15152">MNIGNCPKCGKLYALNLKEMCGNCLKEIELEYERCVEFLREQRGATINEVSEATEVSIRQITRFIKEGRISVADAPNMNYPCEVCGILIRESNMCDSCRARLTKELRQAVSEDKSGTDDYRTGNGAYNAIDKLR</sequence>
<proteinExistence type="predicted"/>
<dbReference type="OrthoDB" id="1739831at2"/>